<sequence>MSANPLRLLLVEDSDTDEALVILHLTRGGFDPQVTRVETAHAFEHALYHGTWDLIIADYNLPTFSGFDALAIFRRSGLDFPFLLVSGTVGEDVAVQAMRGGAQDYLLKDHLTRLAPAVIRELREARRRAERRAADAALKDSELRYRTLVENSHDLVSEIDIHGRVHYVSPNHLAITGYSQAELVGTSIFERIHTDDLALVQEQFQKRSASEPALYRYRHKDGAWRWFESSGRAFTTADGREHGVIITRDITASIEADNIRKSLEAQLRQAQKMEAIGTLAGGIAHDFNNILTGILGNMELAGLELPPGHPSRAFLKDALKASNRARDLVAQILLFSRRRDQQRVVTALDRVLKEALGLLRASLPSTIEFQTDIAPGCPRVLCDATQVHQIVMNLGTNAAHAMRERGGVLTVTLGLCDADPALAAAHPQLAAGRAVCLRIRDTGVGMDAPTRERMFEPFFTTKPAGEGTGLGLAVVHGIMQNHDGAITVDSKPGFGTEFRLYFPAVETGEVETINAPIQPVRGNGERILLIDDEASIAQIGERMLNKLGYHATALTSSGQAFALFQQSPQSFDAIVTDLTMPEITGVELARRIFLTRPELPVILSTGFMRSLEIDRARNLGVKHFIEKPFTIQSLAQLLKEALHAKK</sequence>
<dbReference type="Gene3D" id="3.30.450.20">
    <property type="entry name" value="PAS domain"/>
    <property type="match status" value="1"/>
</dbReference>
<evidence type="ECO:0000313" key="14">
    <source>
        <dbReference type="Proteomes" id="UP000217265"/>
    </source>
</evidence>
<dbReference type="InterPro" id="IPR005467">
    <property type="entry name" value="His_kinase_dom"/>
</dbReference>
<dbReference type="OrthoDB" id="9759607at2"/>
<evidence type="ECO:0000313" key="13">
    <source>
        <dbReference type="EMBL" id="ATC63979.1"/>
    </source>
</evidence>
<keyword evidence="14" id="KW-1185">Reference proteome</keyword>
<protein>
    <recommendedName>
        <fullName evidence="2">histidine kinase</fullName>
        <ecNumber evidence="2">2.7.13.3</ecNumber>
    </recommendedName>
</protein>
<dbReference type="Proteomes" id="UP000217265">
    <property type="component" value="Chromosome"/>
</dbReference>
<proteinExistence type="predicted"/>
<dbReference type="SUPFAM" id="SSF55874">
    <property type="entry name" value="ATPase domain of HSP90 chaperone/DNA topoisomerase II/histidine kinase"/>
    <property type="match status" value="1"/>
</dbReference>
<dbReference type="PROSITE" id="PS50112">
    <property type="entry name" value="PAS"/>
    <property type="match status" value="1"/>
</dbReference>
<dbReference type="Pfam" id="PF08447">
    <property type="entry name" value="PAS_3"/>
    <property type="match status" value="1"/>
</dbReference>
<dbReference type="SUPFAM" id="SSF52172">
    <property type="entry name" value="CheY-like"/>
    <property type="match status" value="2"/>
</dbReference>
<dbReference type="InterPro" id="IPR036890">
    <property type="entry name" value="HATPase_C_sf"/>
</dbReference>
<dbReference type="EMBL" id="CP023344">
    <property type="protein sequence ID" value="ATC63979.1"/>
    <property type="molecule type" value="Genomic_DNA"/>
</dbReference>
<keyword evidence="4" id="KW-0808">Transferase</keyword>
<dbReference type="PANTHER" id="PTHR43065">
    <property type="entry name" value="SENSOR HISTIDINE KINASE"/>
    <property type="match status" value="1"/>
</dbReference>
<dbReference type="SMART" id="SM00387">
    <property type="entry name" value="HATPase_c"/>
    <property type="match status" value="1"/>
</dbReference>
<dbReference type="InterPro" id="IPR035965">
    <property type="entry name" value="PAS-like_dom_sf"/>
</dbReference>
<dbReference type="KEGG" id="vbh:CMV30_08480"/>
<dbReference type="GO" id="GO:0005524">
    <property type="term" value="F:ATP binding"/>
    <property type="evidence" value="ECO:0007669"/>
    <property type="project" value="UniProtKB-KW"/>
</dbReference>
<evidence type="ECO:0000256" key="7">
    <source>
        <dbReference type="ARBA" id="ARBA00022840"/>
    </source>
</evidence>
<keyword evidence="5" id="KW-0547">Nucleotide-binding</keyword>
<evidence type="ECO:0000256" key="1">
    <source>
        <dbReference type="ARBA" id="ARBA00000085"/>
    </source>
</evidence>
<evidence type="ECO:0000256" key="6">
    <source>
        <dbReference type="ARBA" id="ARBA00022777"/>
    </source>
</evidence>
<feature type="domain" description="Histidine kinase" evidence="10">
    <location>
        <begin position="282"/>
        <end position="506"/>
    </location>
</feature>
<feature type="modified residue" description="4-aspartylphosphate" evidence="9">
    <location>
        <position position="577"/>
    </location>
</feature>
<dbReference type="PROSITE" id="PS50110">
    <property type="entry name" value="RESPONSE_REGULATORY"/>
    <property type="match status" value="2"/>
</dbReference>
<evidence type="ECO:0000256" key="9">
    <source>
        <dbReference type="PROSITE-ProRule" id="PRU00169"/>
    </source>
</evidence>
<accession>A0A290Q5L4</accession>
<dbReference type="SMART" id="SM00448">
    <property type="entry name" value="REC"/>
    <property type="match status" value="2"/>
</dbReference>
<dbReference type="SUPFAM" id="SSF55785">
    <property type="entry name" value="PYP-like sensor domain (PAS domain)"/>
    <property type="match status" value="1"/>
</dbReference>
<dbReference type="Gene3D" id="3.40.50.2300">
    <property type="match status" value="2"/>
</dbReference>
<evidence type="ECO:0000256" key="3">
    <source>
        <dbReference type="ARBA" id="ARBA00022553"/>
    </source>
</evidence>
<dbReference type="InterPro" id="IPR004358">
    <property type="entry name" value="Sig_transdc_His_kin-like_C"/>
</dbReference>
<name>A0A290Q5L4_9BACT</name>
<keyword evidence="6" id="KW-0418">Kinase</keyword>
<evidence type="ECO:0000256" key="4">
    <source>
        <dbReference type="ARBA" id="ARBA00022679"/>
    </source>
</evidence>
<dbReference type="SMART" id="SM00388">
    <property type="entry name" value="HisKA"/>
    <property type="match status" value="1"/>
</dbReference>
<evidence type="ECO:0000256" key="5">
    <source>
        <dbReference type="ARBA" id="ARBA00022741"/>
    </source>
</evidence>
<dbReference type="CDD" id="cd00130">
    <property type="entry name" value="PAS"/>
    <property type="match status" value="1"/>
</dbReference>
<feature type="domain" description="PAS" evidence="12">
    <location>
        <begin position="141"/>
        <end position="211"/>
    </location>
</feature>
<dbReference type="PROSITE" id="PS50109">
    <property type="entry name" value="HIS_KIN"/>
    <property type="match status" value="1"/>
</dbReference>
<dbReference type="InterPro" id="IPR003594">
    <property type="entry name" value="HATPase_dom"/>
</dbReference>
<dbReference type="GO" id="GO:0000155">
    <property type="term" value="F:phosphorelay sensor kinase activity"/>
    <property type="evidence" value="ECO:0007669"/>
    <property type="project" value="InterPro"/>
</dbReference>
<feature type="domain" description="Response regulatory" evidence="11">
    <location>
        <begin position="7"/>
        <end position="123"/>
    </location>
</feature>
<reference evidence="13 14" key="1">
    <citation type="submission" date="2017-09" db="EMBL/GenBank/DDBJ databases">
        <title>Complete genome sequence of Verrucomicrobial strain HZ-65, isolated from freshwater.</title>
        <authorList>
            <person name="Choi A."/>
        </authorList>
    </citation>
    <scope>NUCLEOTIDE SEQUENCE [LARGE SCALE GENOMIC DNA]</scope>
    <source>
        <strain evidence="13 14">HZ-65</strain>
    </source>
</reference>
<dbReference type="InterPro" id="IPR001789">
    <property type="entry name" value="Sig_transdc_resp-reg_receiver"/>
</dbReference>
<dbReference type="Pfam" id="PF02518">
    <property type="entry name" value="HATPase_c"/>
    <property type="match status" value="1"/>
</dbReference>
<feature type="domain" description="Response regulatory" evidence="11">
    <location>
        <begin position="526"/>
        <end position="642"/>
    </location>
</feature>
<evidence type="ECO:0000259" key="11">
    <source>
        <dbReference type="PROSITE" id="PS50110"/>
    </source>
</evidence>
<comment type="catalytic activity">
    <reaction evidence="1">
        <text>ATP + protein L-histidine = ADP + protein N-phospho-L-histidine.</text>
        <dbReference type="EC" id="2.7.13.3"/>
    </reaction>
</comment>
<dbReference type="InterPro" id="IPR000014">
    <property type="entry name" value="PAS"/>
</dbReference>
<evidence type="ECO:0000259" key="12">
    <source>
        <dbReference type="PROSITE" id="PS50112"/>
    </source>
</evidence>
<dbReference type="InterPro" id="IPR011006">
    <property type="entry name" value="CheY-like_superfamily"/>
</dbReference>
<dbReference type="CDD" id="cd00156">
    <property type="entry name" value="REC"/>
    <property type="match status" value="1"/>
</dbReference>
<feature type="modified residue" description="4-aspartylphosphate" evidence="9">
    <location>
        <position position="58"/>
    </location>
</feature>
<dbReference type="InterPro" id="IPR036097">
    <property type="entry name" value="HisK_dim/P_sf"/>
</dbReference>
<dbReference type="CDD" id="cd17546">
    <property type="entry name" value="REC_hyHK_CKI1_RcsC-like"/>
    <property type="match status" value="1"/>
</dbReference>
<organism evidence="13 14">
    <name type="scientific">Nibricoccus aquaticus</name>
    <dbReference type="NCBI Taxonomy" id="2576891"/>
    <lineage>
        <taxon>Bacteria</taxon>
        <taxon>Pseudomonadati</taxon>
        <taxon>Verrucomicrobiota</taxon>
        <taxon>Opitutia</taxon>
        <taxon>Opitutales</taxon>
        <taxon>Opitutaceae</taxon>
        <taxon>Nibricoccus</taxon>
    </lineage>
</organism>
<keyword evidence="7" id="KW-0067">ATP-binding</keyword>
<dbReference type="SMART" id="SM00091">
    <property type="entry name" value="PAS"/>
    <property type="match status" value="1"/>
</dbReference>
<dbReference type="SMART" id="SM00086">
    <property type="entry name" value="PAC"/>
    <property type="match status" value="1"/>
</dbReference>
<dbReference type="CDD" id="cd00082">
    <property type="entry name" value="HisKA"/>
    <property type="match status" value="1"/>
</dbReference>
<dbReference type="RefSeq" id="WP_096055611.1">
    <property type="nucleotide sequence ID" value="NZ_CP023344.1"/>
</dbReference>
<dbReference type="PRINTS" id="PR00344">
    <property type="entry name" value="BCTRLSENSOR"/>
</dbReference>
<evidence type="ECO:0000256" key="8">
    <source>
        <dbReference type="ARBA" id="ARBA00023012"/>
    </source>
</evidence>
<dbReference type="Pfam" id="PF00072">
    <property type="entry name" value="Response_reg"/>
    <property type="match status" value="2"/>
</dbReference>
<dbReference type="EC" id="2.7.13.3" evidence="2"/>
<dbReference type="InterPro" id="IPR003661">
    <property type="entry name" value="HisK_dim/P_dom"/>
</dbReference>
<dbReference type="InterPro" id="IPR001610">
    <property type="entry name" value="PAC"/>
</dbReference>
<dbReference type="Pfam" id="PF00512">
    <property type="entry name" value="HisKA"/>
    <property type="match status" value="1"/>
</dbReference>
<dbReference type="NCBIfam" id="TIGR00229">
    <property type="entry name" value="sensory_box"/>
    <property type="match status" value="1"/>
</dbReference>
<keyword evidence="3 9" id="KW-0597">Phosphoprotein</keyword>
<dbReference type="Gene3D" id="1.10.287.130">
    <property type="match status" value="1"/>
</dbReference>
<dbReference type="InterPro" id="IPR013655">
    <property type="entry name" value="PAS_fold_3"/>
</dbReference>
<keyword evidence="8" id="KW-0902">Two-component regulatory system</keyword>
<evidence type="ECO:0000256" key="2">
    <source>
        <dbReference type="ARBA" id="ARBA00012438"/>
    </source>
</evidence>
<dbReference type="PANTHER" id="PTHR43065:SF46">
    <property type="entry name" value="C4-DICARBOXYLATE TRANSPORT SENSOR PROTEIN DCTB"/>
    <property type="match status" value="1"/>
</dbReference>
<evidence type="ECO:0000259" key="10">
    <source>
        <dbReference type="PROSITE" id="PS50109"/>
    </source>
</evidence>
<gene>
    <name evidence="13" type="ORF">CMV30_08480</name>
</gene>
<dbReference type="SUPFAM" id="SSF47384">
    <property type="entry name" value="Homodimeric domain of signal transducing histidine kinase"/>
    <property type="match status" value="1"/>
</dbReference>
<dbReference type="AlphaFoldDB" id="A0A290Q5L4"/>
<dbReference type="Gene3D" id="3.30.565.10">
    <property type="entry name" value="Histidine kinase-like ATPase, C-terminal domain"/>
    <property type="match status" value="1"/>
</dbReference>